<dbReference type="RefSeq" id="WP_093922346.1">
    <property type="nucleotide sequence ID" value="NZ_FOMW01000002.1"/>
</dbReference>
<evidence type="ECO:0000313" key="6">
    <source>
        <dbReference type="EMBL" id="SFD69502.1"/>
    </source>
</evidence>
<dbReference type="PANTHER" id="PTHR43140">
    <property type="entry name" value="TYPE-1 RESTRICTION ENZYME ECOKI SPECIFICITY PROTEIN"/>
    <property type="match status" value="1"/>
</dbReference>
<evidence type="ECO:0000256" key="2">
    <source>
        <dbReference type="ARBA" id="ARBA00022747"/>
    </source>
</evidence>
<accession>A0A1I1UF77</accession>
<evidence type="ECO:0000256" key="3">
    <source>
        <dbReference type="ARBA" id="ARBA00023125"/>
    </source>
</evidence>
<dbReference type="GO" id="GO:0003677">
    <property type="term" value="F:DNA binding"/>
    <property type="evidence" value="ECO:0007669"/>
    <property type="project" value="UniProtKB-KW"/>
</dbReference>
<dbReference type="SUPFAM" id="SSF116734">
    <property type="entry name" value="DNA methylase specificity domain"/>
    <property type="match status" value="2"/>
</dbReference>
<dbReference type="CDD" id="cd17524">
    <property type="entry name" value="RMtype1_S_EcoUTORF5051P-TRD2-CR2_like"/>
    <property type="match status" value="1"/>
</dbReference>
<dbReference type="STRING" id="74348.SAMN04488523_102101"/>
<evidence type="ECO:0000259" key="5">
    <source>
        <dbReference type="Pfam" id="PF01420"/>
    </source>
</evidence>
<dbReference type="PANTHER" id="PTHR43140:SF1">
    <property type="entry name" value="TYPE I RESTRICTION ENZYME ECOKI SPECIFICITY SUBUNIT"/>
    <property type="match status" value="1"/>
</dbReference>
<dbReference type="Proteomes" id="UP000198977">
    <property type="component" value="Unassembled WGS sequence"/>
</dbReference>
<evidence type="ECO:0000256" key="4">
    <source>
        <dbReference type="SAM" id="MobiDB-lite"/>
    </source>
</evidence>
<keyword evidence="3" id="KW-0238">DNA-binding</keyword>
<dbReference type="InterPro" id="IPR051212">
    <property type="entry name" value="Type-I_RE_S_subunit"/>
</dbReference>
<keyword evidence="7" id="KW-1185">Reference proteome</keyword>
<protein>
    <submittedName>
        <fullName evidence="6">Type I restriction enzyme, S subunit</fullName>
    </submittedName>
</protein>
<evidence type="ECO:0000313" key="7">
    <source>
        <dbReference type="Proteomes" id="UP000198977"/>
    </source>
</evidence>
<dbReference type="AlphaFoldDB" id="A0A1I1UF77"/>
<dbReference type="InterPro" id="IPR000055">
    <property type="entry name" value="Restrct_endonuc_typeI_TRD"/>
</dbReference>
<dbReference type="GO" id="GO:0009307">
    <property type="term" value="P:DNA restriction-modification system"/>
    <property type="evidence" value="ECO:0007669"/>
    <property type="project" value="UniProtKB-KW"/>
</dbReference>
<name>A0A1I1UF77_9RHOB</name>
<feature type="region of interest" description="Disordered" evidence="4">
    <location>
        <begin position="262"/>
        <end position="287"/>
    </location>
</feature>
<feature type="domain" description="Type I restriction modification DNA specificity" evidence="5">
    <location>
        <begin position="450"/>
        <end position="554"/>
    </location>
</feature>
<sequence>MSFDRLLASFEKIGDDPDRIQQFRKIAIALAISGNLDTPSTTMPPEKILEALEKVKANLIKKGELPKQKKFDALTDEDFPESFSGVSRFARLGSLARIEKGQTGIQQAQPGTFPLVVTAAERGTCDHFDFDGAAAIVPLVSSTGHGNASLNRLHYQEGKFALGTILVAIFPHDPSLISARFIFEYLSAFKDELLVARMTGTANVTLSVGRVAEVPVPLVCPEVQAKVDELMALCDRLEEARTAREGVRYKLTAASLARLTAPENAQAQTGESKRTGNGSPSGPARLKDADFHSHARFALEFLPALTTRPDQIKPLRQTILNLAVRGKLVEQDACDEAPSLALSRIAAERDELVRNKIIRREKPLAGVDPTELPFEIPKGWNWARVGDLSLFTQYGTSEKSHPVDKGVPVLAMGNIQDGRVIWGNDKKIPATSKELPNLFLKTFDLLYNRTNSAELVGKTGLYLGEDDCRTFASYLIRIRLSSQSTSPYYLNLAMNAPVFRDTQIVPLIKKQTGQANVNGTALKNMLVPLPPLAEQHRIVAKVDALMALCDRLEASLATADTTRQRLLTALLHEALEPAAELEIA</sequence>
<evidence type="ECO:0000256" key="1">
    <source>
        <dbReference type="ARBA" id="ARBA00010923"/>
    </source>
</evidence>
<gene>
    <name evidence="6" type="ORF">SAMN04488523_102101</name>
</gene>
<keyword evidence="2" id="KW-0680">Restriction system</keyword>
<dbReference type="OrthoDB" id="164285at2"/>
<feature type="compositionally biased region" description="Polar residues" evidence="4">
    <location>
        <begin position="263"/>
        <end position="280"/>
    </location>
</feature>
<dbReference type="EMBL" id="FOMW01000002">
    <property type="protein sequence ID" value="SFD69502.1"/>
    <property type="molecule type" value="Genomic_DNA"/>
</dbReference>
<dbReference type="Gene3D" id="3.90.220.20">
    <property type="entry name" value="DNA methylase specificity domains"/>
    <property type="match status" value="2"/>
</dbReference>
<organism evidence="6 7">
    <name type="scientific">Sulfitobacter brevis</name>
    <dbReference type="NCBI Taxonomy" id="74348"/>
    <lineage>
        <taxon>Bacteria</taxon>
        <taxon>Pseudomonadati</taxon>
        <taxon>Pseudomonadota</taxon>
        <taxon>Alphaproteobacteria</taxon>
        <taxon>Rhodobacterales</taxon>
        <taxon>Roseobacteraceae</taxon>
        <taxon>Sulfitobacter</taxon>
    </lineage>
</organism>
<reference evidence="6 7" key="1">
    <citation type="submission" date="2016-10" db="EMBL/GenBank/DDBJ databases">
        <authorList>
            <person name="de Groot N.N."/>
        </authorList>
    </citation>
    <scope>NUCLEOTIDE SEQUENCE [LARGE SCALE GENOMIC DNA]</scope>
    <source>
        <strain evidence="6 7">DSM 11443</strain>
    </source>
</reference>
<proteinExistence type="inferred from homology"/>
<dbReference type="Pfam" id="PF01420">
    <property type="entry name" value="Methylase_S"/>
    <property type="match status" value="1"/>
</dbReference>
<dbReference type="InterPro" id="IPR044946">
    <property type="entry name" value="Restrct_endonuc_typeI_TRD_sf"/>
</dbReference>
<comment type="similarity">
    <text evidence="1">Belongs to the type-I restriction system S methylase family.</text>
</comment>